<gene>
    <name evidence="6" type="ORF">J2S47_000835</name>
</gene>
<dbReference type="RefSeq" id="WP_306884792.1">
    <property type="nucleotide sequence ID" value="NZ_BMSL01000019.1"/>
</dbReference>
<evidence type="ECO:0000313" key="6">
    <source>
        <dbReference type="EMBL" id="MDP9680333.1"/>
    </source>
</evidence>
<comment type="caution">
    <text evidence="6">The sequence shown here is derived from an EMBL/GenBank/DDBJ whole genome shotgun (WGS) entry which is preliminary data.</text>
</comment>
<dbReference type="GO" id="GO:0003677">
    <property type="term" value="F:DNA binding"/>
    <property type="evidence" value="ECO:0007669"/>
    <property type="project" value="UniProtKB-KW"/>
</dbReference>
<evidence type="ECO:0000313" key="7">
    <source>
        <dbReference type="Proteomes" id="UP001231675"/>
    </source>
</evidence>
<dbReference type="GeneID" id="91549764"/>
<feature type="domain" description="HTH lysR-type" evidence="5">
    <location>
        <begin position="17"/>
        <end position="74"/>
    </location>
</feature>
<proteinExistence type="inferred from homology"/>
<dbReference type="InterPro" id="IPR000847">
    <property type="entry name" value="LysR_HTH_N"/>
</dbReference>
<evidence type="ECO:0000256" key="4">
    <source>
        <dbReference type="ARBA" id="ARBA00023163"/>
    </source>
</evidence>
<dbReference type="CDD" id="cd08414">
    <property type="entry name" value="PBP2_LTTR_aromatics_like"/>
    <property type="match status" value="1"/>
</dbReference>
<protein>
    <submittedName>
        <fullName evidence="6">DNA-binding transcriptional LysR family regulator</fullName>
    </submittedName>
</protein>
<dbReference type="Pfam" id="PF03466">
    <property type="entry name" value="LysR_substrate"/>
    <property type="match status" value="1"/>
</dbReference>
<dbReference type="InterPro" id="IPR036388">
    <property type="entry name" value="WH-like_DNA-bd_sf"/>
</dbReference>
<keyword evidence="2" id="KW-0805">Transcription regulation</keyword>
<name>A0ABT9L9F8_STRGD</name>
<dbReference type="Gene3D" id="1.10.10.10">
    <property type="entry name" value="Winged helix-like DNA-binding domain superfamily/Winged helix DNA-binding domain"/>
    <property type="match status" value="1"/>
</dbReference>
<dbReference type="Proteomes" id="UP001231675">
    <property type="component" value="Unassembled WGS sequence"/>
</dbReference>
<dbReference type="PRINTS" id="PR00039">
    <property type="entry name" value="HTHLYSR"/>
</dbReference>
<dbReference type="PROSITE" id="PS50931">
    <property type="entry name" value="HTH_LYSR"/>
    <property type="match status" value="1"/>
</dbReference>
<keyword evidence="3 6" id="KW-0238">DNA-binding</keyword>
<organism evidence="6 7">
    <name type="scientific">Streptomyces griseoviridis</name>
    <dbReference type="NCBI Taxonomy" id="45398"/>
    <lineage>
        <taxon>Bacteria</taxon>
        <taxon>Bacillati</taxon>
        <taxon>Actinomycetota</taxon>
        <taxon>Actinomycetes</taxon>
        <taxon>Kitasatosporales</taxon>
        <taxon>Streptomycetaceae</taxon>
        <taxon>Streptomyces</taxon>
    </lineage>
</organism>
<dbReference type="Gene3D" id="3.40.190.10">
    <property type="entry name" value="Periplasmic binding protein-like II"/>
    <property type="match status" value="2"/>
</dbReference>
<accession>A0ABT9L9F8</accession>
<dbReference type="InterPro" id="IPR005119">
    <property type="entry name" value="LysR_subst-bd"/>
</dbReference>
<dbReference type="Pfam" id="PF00126">
    <property type="entry name" value="HTH_1"/>
    <property type="match status" value="1"/>
</dbReference>
<dbReference type="InterPro" id="IPR036390">
    <property type="entry name" value="WH_DNA-bd_sf"/>
</dbReference>
<dbReference type="EMBL" id="JAURUD010000001">
    <property type="protein sequence ID" value="MDP9680333.1"/>
    <property type="molecule type" value="Genomic_DNA"/>
</dbReference>
<dbReference type="SUPFAM" id="SSF46785">
    <property type="entry name" value="Winged helix' DNA-binding domain"/>
    <property type="match status" value="1"/>
</dbReference>
<keyword evidence="7" id="KW-1185">Reference proteome</keyword>
<evidence type="ECO:0000256" key="3">
    <source>
        <dbReference type="ARBA" id="ARBA00023125"/>
    </source>
</evidence>
<sequence>MHEVLMATAEQKPYADLDPRWLRAFLAVARERHFGRAAARLSIGQPSLSRHVQQLERALGVQLFHRTPHGVLLTEVGRLIRPEAEGVLALSSHLVRTARTYTGRSRSTLTVAAPLPSPAGGLLSEAIRRFRGDRGGPEQPQIAVIDLVDEEQTGALAQRRVDAVLTWGRPGHAAFAGEALVEEPVDAIFAARHSLAATPQVTVSALADEPLLFPVRERRHCWTLLRDAAEAARTELDPVPTSPAAVLDLVASGLGCSAVPRSLRLSASPELAFVPLRGLSARMSVVWRQTDRSPAVTAFVAACRSAAVALTGARPDIWSAPRPLPAHAHRSA</sequence>
<evidence type="ECO:0000259" key="5">
    <source>
        <dbReference type="PROSITE" id="PS50931"/>
    </source>
</evidence>
<keyword evidence="4" id="KW-0804">Transcription</keyword>
<evidence type="ECO:0000256" key="2">
    <source>
        <dbReference type="ARBA" id="ARBA00023015"/>
    </source>
</evidence>
<reference evidence="6 7" key="1">
    <citation type="submission" date="2023-07" db="EMBL/GenBank/DDBJ databases">
        <title>Sequencing the genomes of 1000 actinobacteria strains.</title>
        <authorList>
            <person name="Klenk H.-P."/>
        </authorList>
    </citation>
    <scope>NUCLEOTIDE SEQUENCE [LARGE SCALE GENOMIC DNA]</scope>
    <source>
        <strain evidence="6 7">DSM 40229</strain>
    </source>
</reference>
<evidence type="ECO:0000256" key="1">
    <source>
        <dbReference type="ARBA" id="ARBA00009437"/>
    </source>
</evidence>
<comment type="similarity">
    <text evidence="1">Belongs to the LysR transcriptional regulatory family.</text>
</comment>
<dbReference type="PANTHER" id="PTHR30346">
    <property type="entry name" value="TRANSCRIPTIONAL DUAL REGULATOR HCAR-RELATED"/>
    <property type="match status" value="1"/>
</dbReference>
<dbReference type="SUPFAM" id="SSF53850">
    <property type="entry name" value="Periplasmic binding protein-like II"/>
    <property type="match status" value="1"/>
</dbReference>
<dbReference type="PANTHER" id="PTHR30346:SF28">
    <property type="entry name" value="HTH-TYPE TRANSCRIPTIONAL REGULATOR CYNR"/>
    <property type="match status" value="1"/>
</dbReference>